<dbReference type="Proteomes" id="UP000190667">
    <property type="component" value="Unassembled WGS sequence"/>
</dbReference>
<sequence length="96" mass="11266">MNSKISIPEEGLYVSKKDTTMRLVVTDVDIVDDEEEDKEEVFFLVTVVREGDEDDMSAPAFEYIPEEWQHLVKSHQLEYIPEENYSIAEIRELLKK</sequence>
<evidence type="ECO:0000313" key="1">
    <source>
        <dbReference type="EMBL" id="OON40793.1"/>
    </source>
</evidence>
<dbReference type="STRING" id="1926881.BTJ39_06865"/>
<dbReference type="RefSeq" id="WP_078001929.1">
    <property type="nucleotide sequence ID" value="NZ_MRUL01000003.1"/>
</dbReference>
<reference evidence="1 2" key="1">
    <citation type="submission" date="2016-12" db="EMBL/GenBank/DDBJ databases">
        <title>Izhakiella australiana sp. nov. of genus Izhakiella isolated from Australian desert.</title>
        <authorList>
            <person name="Ji M."/>
        </authorList>
    </citation>
    <scope>NUCLEOTIDE SEQUENCE [LARGE SCALE GENOMIC DNA]</scope>
    <source>
        <strain evidence="1 2">D4N98</strain>
    </source>
</reference>
<keyword evidence="2" id="KW-1185">Reference proteome</keyword>
<accession>A0A1S8YQ51</accession>
<dbReference type="Pfam" id="PF26332">
    <property type="entry name" value="DUF8087"/>
    <property type="match status" value="1"/>
</dbReference>
<protein>
    <recommendedName>
        <fullName evidence="3">DUF1292 domain-containing protein</fullName>
    </recommendedName>
</protein>
<name>A0A1S8YQ51_9GAMM</name>
<dbReference type="EMBL" id="MRUL01000003">
    <property type="protein sequence ID" value="OON40793.1"/>
    <property type="molecule type" value="Genomic_DNA"/>
</dbReference>
<evidence type="ECO:0008006" key="3">
    <source>
        <dbReference type="Google" id="ProtNLM"/>
    </source>
</evidence>
<evidence type="ECO:0000313" key="2">
    <source>
        <dbReference type="Proteomes" id="UP000190667"/>
    </source>
</evidence>
<gene>
    <name evidence="1" type="ORF">BTJ39_06865</name>
</gene>
<proteinExistence type="predicted"/>
<dbReference type="OrthoDB" id="6637863at2"/>
<comment type="caution">
    <text evidence="1">The sequence shown here is derived from an EMBL/GenBank/DDBJ whole genome shotgun (WGS) entry which is preliminary data.</text>
</comment>
<organism evidence="1 2">
    <name type="scientific">Izhakiella australiensis</name>
    <dbReference type="NCBI Taxonomy" id="1926881"/>
    <lineage>
        <taxon>Bacteria</taxon>
        <taxon>Pseudomonadati</taxon>
        <taxon>Pseudomonadota</taxon>
        <taxon>Gammaproteobacteria</taxon>
        <taxon>Enterobacterales</taxon>
        <taxon>Erwiniaceae</taxon>
        <taxon>Izhakiella</taxon>
    </lineage>
</organism>
<dbReference type="AlphaFoldDB" id="A0A1S8YQ51"/>
<dbReference type="InterPro" id="IPR058400">
    <property type="entry name" value="DUF8087"/>
</dbReference>